<gene>
    <name evidence="1" type="ORF">SBA1_750019</name>
</gene>
<protein>
    <recommendedName>
        <fullName evidence="3">DUF2513 domain-containing protein</fullName>
    </recommendedName>
</protein>
<name>A0A2U3L6W1_9BACT</name>
<accession>A0A2U3L6W1</accession>
<dbReference type="EMBL" id="OMOD01000172">
    <property type="protein sequence ID" value="SPF47560.1"/>
    <property type="molecule type" value="Genomic_DNA"/>
</dbReference>
<dbReference type="InterPro" id="IPR019650">
    <property type="entry name" value="DUF2513"/>
</dbReference>
<dbReference type="Proteomes" id="UP000238701">
    <property type="component" value="Unassembled WGS sequence"/>
</dbReference>
<dbReference type="AlphaFoldDB" id="A0A2U3L6W1"/>
<reference evidence="2" key="1">
    <citation type="submission" date="2018-02" db="EMBL/GenBank/DDBJ databases">
        <authorList>
            <person name="Hausmann B."/>
        </authorList>
    </citation>
    <scope>NUCLEOTIDE SEQUENCE [LARGE SCALE GENOMIC DNA]</scope>
    <source>
        <strain evidence="2">Peat soil MAG SbA1</strain>
    </source>
</reference>
<sequence length="132" mass="15021">MQIQECQRYTDVKRDMDYVRDLLLQIEEDPRFDGTSWFTFTEKDELGSGHSTEELGYHLAMLVEADFVRGQLGFGMPAISKLTWEGHEFLDNIRDPGIWGKTKQRISGLTSVGLMIVGEIAKAEIKKQLGLP</sequence>
<evidence type="ECO:0000313" key="1">
    <source>
        <dbReference type="EMBL" id="SPF47560.1"/>
    </source>
</evidence>
<dbReference type="Pfam" id="PF10711">
    <property type="entry name" value="DUF2513"/>
    <property type="match status" value="1"/>
</dbReference>
<evidence type="ECO:0000313" key="2">
    <source>
        <dbReference type="Proteomes" id="UP000238701"/>
    </source>
</evidence>
<proteinExistence type="predicted"/>
<evidence type="ECO:0008006" key="3">
    <source>
        <dbReference type="Google" id="ProtNLM"/>
    </source>
</evidence>
<organism evidence="1 2">
    <name type="scientific">Candidatus Sulfotelmatobacter kueseliae</name>
    <dbReference type="NCBI Taxonomy" id="2042962"/>
    <lineage>
        <taxon>Bacteria</taxon>
        <taxon>Pseudomonadati</taxon>
        <taxon>Acidobacteriota</taxon>
        <taxon>Terriglobia</taxon>
        <taxon>Terriglobales</taxon>
        <taxon>Candidatus Korobacteraceae</taxon>
        <taxon>Candidatus Sulfotelmatobacter</taxon>
    </lineage>
</organism>